<organism evidence="6 7">
    <name type="scientific">Triticum turgidum subsp. durum</name>
    <name type="common">Durum wheat</name>
    <name type="synonym">Triticum durum</name>
    <dbReference type="NCBI Taxonomy" id="4567"/>
    <lineage>
        <taxon>Eukaryota</taxon>
        <taxon>Viridiplantae</taxon>
        <taxon>Streptophyta</taxon>
        <taxon>Embryophyta</taxon>
        <taxon>Tracheophyta</taxon>
        <taxon>Spermatophyta</taxon>
        <taxon>Magnoliopsida</taxon>
        <taxon>Liliopsida</taxon>
        <taxon>Poales</taxon>
        <taxon>Poaceae</taxon>
        <taxon>BOP clade</taxon>
        <taxon>Pooideae</taxon>
        <taxon>Triticodae</taxon>
        <taxon>Triticeae</taxon>
        <taxon>Triticinae</taxon>
        <taxon>Triticum</taxon>
    </lineage>
</organism>
<evidence type="ECO:0000256" key="4">
    <source>
        <dbReference type="PROSITE-ProRule" id="PRU00708"/>
    </source>
</evidence>
<accession>A0A9R0TGF8</accession>
<evidence type="ECO:0000256" key="2">
    <source>
        <dbReference type="ARBA" id="ARBA00022737"/>
    </source>
</evidence>
<evidence type="ECO:0000256" key="5">
    <source>
        <dbReference type="SAM" id="MobiDB-lite"/>
    </source>
</evidence>
<proteinExistence type="inferred from homology"/>
<dbReference type="InterPro" id="IPR011990">
    <property type="entry name" value="TPR-like_helical_dom_sf"/>
</dbReference>
<keyword evidence="3" id="KW-0809">Transit peptide</keyword>
<dbReference type="NCBIfam" id="TIGR00756">
    <property type="entry name" value="PPR"/>
    <property type="match status" value="8"/>
</dbReference>
<evidence type="ECO:0008006" key="8">
    <source>
        <dbReference type="Google" id="ProtNLM"/>
    </source>
</evidence>
<evidence type="ECO:0000313" key="7">
    <source>
        <dbReference type="Proteomes" id="UP000324705"/>
    </source>
</evidence>
<feature type="repeat" description="PPR" evidence="4">
    <location>
        <begin position="599"/>
        <end position="633"/>
    </location>
</feature>
<dbReference type="AlphaFoldDB" id="A0A9R0TGF8"/>
<feature type="repeat" description="PPR" evidence="4">
    <location>
        <begin position="355"/>
        <end position="389"/>
    </location>
</feature>
<sequence>MLRAKQLSTLTQCARSFYLSGSRCGSADGASCTCPDDDTCGSKRQTASAIERRSSVKAQPLSAQHVAGSAAGYPAQAVNVIPSTSSPDKEPASSNRSNHPGNRQVQGNNYVQPSKQAARGISQSGIAGAGVYNELVNLKSSSNNGSTKQVPQAGASYSSKPLSAGQSSNNKANNQHSHAGANTPSMQIDFGKGGSRSGYAKPKQNFSGPAAAVSGSPSQIRNQRHPNQGHSNYHSNSSPNSDGRWAGVQTRNFSAPTVYSGPSDKSQGPLVGTIKGHGGGPQSNLRSLKSLRAVEQYYHTLQQMKWGPMTEHVLDNLRCKIDAFQANQVLKLLHDHNIALGFFHWLKRQPGFKHDGHTYTTMIGILGQAKQFGTMRKLLDEMSLVNCKPTVVTYNRIIHAYGRANFLREAVKVFEEMEGAGYEPDRVTYCTLIDIHAKSGYLEVAMDLYGRMQEVGLSPDTFTYSAMVNCLGKGGQLAAAYKLFCEMIGNGCTPNLVTYNIIIALQAKARNYDNVVKLYKDMQIAGFRPDKITYSIVMEVLGHCGHLDEAEAVFLEMRRDWAPDEPVYGLLVDLWGKAGNVDKALGWYHAMLQDGLQPNVPTCNSLLSAFLKLNRFQDAYSVLQNMLAQGLVPSLQTYTLLLSCCTDAHAQMGLCCQLMAITGHPAHMFLLYLPDAEPGGENVRDHARYFLDMMHSEDRESKRGIMDAVIDFLHKSGLKEEAGFIWEVAAQKNVYPDSVREKSSSYWLINLHLMSEGTAVTALSRTLAWFHRQSIEKLLHLFQFPLFAARGNTGCFVGCGEPLSQWLHNPYVERMHLL</sequence>
<evidence type="ECO:0000313" key="6">
    <source>
        <dbReference type="EMBL" id="VAI11914.1"/>
    </source>
</evidence>
<gene>
    <name evidence="6" type="ORF">TRITD_5Av1G000040</name>
</gene>
<dbReference type="PROSITE" id="PS51375">
    <property type="entry name" value="PPR"/>
    <property type="match status" value="8"/>
</dbReference>
<dbReference type="EMBL" id="LT934119">
    <property type="protein sequence ID" value="VAI11914.1"/>
    <property type="molecule type" value="Genomic_DNA"/>
</dbReference>
<dbReference type="Pfam" id="PF01535">
    <property type="entry name" value="PPR"/>
    <property type="match status" value="2"/>
</dbReference>
<comment type="similarity">
    <text evidence="1">Belongs to the PPR family. P subfamily.</text>
</comment>
<dbReference type="Proteomes" id="UP000324705">
    <property type="component" value="Chromosome 5A"/>
</dbReference>
<feature type="compositionally biased region" description="Low complexity" evidence="5">
    <location>
        <begin position="207"/>
        <end position="218"/>
    </location>
</feature>
<feature type="repeat" description="PPR" evidence="4">
    <location>
        <begin position="425"/>
        <end position="459"/>
    </location>
</feature>
<dbReference type="PANTHER" id="PTHR47447">
    <property type="entry name" value="OS03G0856100 PROTEIN"/>
    <property type="match status" value="1"/>
</dbReference>
<feature type="repeat" description="PPR" evidence="4">
    <location>
        <begin position="460"/>
        <end position="494"/>
    </location>
</feature>
<evidence type="ECO:0000256" key="1">
    <source>
        <dbReference type="ARBA" id="ARBA00007626"/>
    </source>
</evidence>
<keyword evidence="2" id="KW-0677">Repeat</keyword>
<dbReference type="InterPro" id="IPR002885">
    <property type="entry name" value="PPR_rpt"/>
</dbReference>
<dbReference type="Pfam" id="PF13041">
    <property type="entry name" value="PPR_2"/>
    <property type="match status" value="3"/>
</dbReference>
<evidence type="ECO:0000256" key="3">
    <source>
        <dbReference type="ARBA" id="ARBA00022946"/>
    </source>
</evidence>
<feature type="region of interest" description="Disordered" evidence="5">
    <location>
        <begin position="80"/>
        <end position="108"/>
    </location>
</feature>
<feature type="repeat" description="PPR" evidence="4">
    <location>
        <begin position="495"/>
        <end position="529"/>
    </location>
</feature>
<reference evidence="6 7" key="1">
    <citation type="submission" date="2017-09" db="EMBL/GenBank/DDBJ databases">
        <authorList>
            <consortium name="International Durum Wheat Genome Sequencing Consortium (IDWGSC)"/>
            <person name="Milanesi L."/>
        </authorList>
    </citation>
    <scope>NUCLEOTIDE SEQUENCE [LARGE SCALE GENOMIC DNA]</scope>
    <source>
        <strain evidence="7">cv. Svevo</strain>
    </source>
</reference>
<feature type="compositionally biased region" description="Polar residues" evidence="5">
    <location>
        <begin position="142"/>
        <end position="186"/>
    </location>
</feature>
<dbReference type="PANTHER" id="PTHR47447:SF17">
    <property type="entry name" value="OS12G0638900 PROTEIN"/>
    <property type="match status" value="1"/>
</dbReference>
<feature type="compositionally biased region" description="Polar residues" evidence="5">
    <location>
        <begin position="81"/>
        <end position="108"/>
    </location>
</feature>
<feature type="repeat" description="PPR" evidence="4">
    <location>
        <begin position="530"/>
        <end position="560"/>
    </location>
</feature>
<protein>
    <recommendedName>
        <fullName evidence="8">Pentatricopeptide repeat-containing protein</fullName>
    </recommendedName>
</protein>
<dbReference type="SUPFAM" id="SSF48452">
    <property type="entry name" value="TPR-like"/>
    <property type="match status" value="1"/>
</dbReference>
<dbReference type="Pfam" id="PF12854">
    <property type="entry name" value="PPR_1"/>
    <property type="match status" value="1"/>
</dbReference>
<keyword evidence="7" id="KW-1185">Reference proteome</keyword>
<name>A0A9R0TGF8_TRITD</name>
<dbReference type="Gene3D" id="1.25.40.10">
    <property type="entry name" value="Tetratricopeptide repeat domain"/>
    <property type="match status" value="3"/>
</dbReference>
<feature type="compositionally biased region" description="Low complexity" evidence="5">
    <location>
        <begin position="230"/>
        <end position="241"/>
    </location>
</feature>
<feature type="repeat" description="PPR" evidence="4">
    <location>
        <begin position="390"/>
        <end position="424"/>
    </location>
</feature>
<feature type="region of interest" description="Disordered" evidence="5">
    <location>
        <begin position="142"/>
        <end position="283"/>
    </location>
</feature>
<feature type="repeat" description="PPR" evidence="4">
    <location>
        <begin position="564"/>
        <end position="598"/>
    </location>
</feature>
<dbReference type="Gramene" id="TRITD5Av1G000040.2">
    <property type="protein sequence ID" value="TRITD5Av1G000040.2"/>
    <property type="gene ID" value="TRITD5Av1G000040"/>
</dbReference>
<feature type="compositionally biased region" description="Polar residues" evidence="5">
    <location>
        <begin position="219"/>
        <end position="229"/>
    </location>
</feature>